<gene>
    <name evidence="2" type="ORF">METZ01_LOCUS293315</name>
</gene>
<evidence type="ECO:0000313" key="2">
    <source>
        <dbReference type="EMBL" id="SVC40461.1"/>
    </source>
</evidence>
<feature type="domain" description="Nudix hydrolase" evidence="1">
    <location>
        <begin position="1"/>
        <end position="103"/>
    </location>
</feature>
<proteinExistence type="predicted"/>
<sequence length="124" mass="13943">SIQPRVGYWTVPAGFMELEETLAEAAIRETWEEAKARVTLGPMLAVVDVTHARQVHIFFRAKLPAAKFEAGHETSEARLFSFAELPWDEIAFPSVRIALEQLLESQTKGDDCVHLARAPRIRIS</sequence>
<dbReference type="PANTHER" id="PTHR43222:SF2">
    <property type="entry name" value="NUDIX HYDROLASE 23, CHLOROPLASTIC"/>
    <property type="match status" value="1"/>
</dbReference>
<organism evidence="2">
    <name type="scientific">marine metagenome</name>
    <dbReference type="NCBI Taxonomy" id="408172"/>
    <lineage>
        <taxon>unclassified sequences</taxon>
        <taxon>metagenomes</taxon>
        <taxon>ecological metagenomes</taxon>
    </lineage>
</organism>
<feature type="non-terminal residue" evidence="2">
    <location>
        <position position="1"/>
    </location>
</feature>
<dbReference type="PANTHER" id="PTHR43222">
    <property type="entry name" value="NUDIX HYDROLASE 23"/>
    <property type="match status" value="1"/>
</dbReference>
<dbReference type="InterPro" id="IPR000086">
    <property type="entry name" value="NUDIX_hydrolase_dom"/>
</dbReference>
<dbReference type="AlphaFoldDB" id="A0A382M002"/>
<protein>
    <recommendedName>
        <fullName evidence="1">Nudix hydrolase domain-containing protein</fullName>
    </recommendedName>
</protein>
<reference evidence="2" key="1">
    <citation type="submission" date="2018-05" db="EMBL/GenBank/DDBJ databases">
        <authorList>
            <person name="Lanie J.A."/>
            <person name="Ng W.-L."/>
            <person name="Kazmierczak K.M."/>
            <person name="Andrzejewski T.M."/>
            <person name="Davidsen T.M."/>
            <person name="Wayne K.J."/>
            <person name="Tettelin H."/>
            <person name="Glass J.I."/>
            <person name="Rusch D."/>
            <person name="Podicherti R."/>
            <person name="Tsui H.-C.T."/>
            <person name="Winkler M.E."/>
        </authorList>
    </citation>
    <scope>NUCLEOTIDE SEQUENCE</scope>
</reference>
<dbReference type="SUPFAM" id="SSF55811">
    <property type="entry name" value="Nudix"/>
    <property type="match status" value="1"/>
</dbReference>
<evidence type="ECO:0000259" key="1">
    <source>
        <dbReference type="PROSITE" id="PS51462"/>
    </source>
</evidence>
<dbReference type="Pfam" id="PF00293">
    <property type="entry name" value="NUDIX"/>
    <property type="match status" value="1"/>
</dbReference>
<dbReference type="Gene3D" id="3.90.79.10">
    <property type="entry name" value="Nucleoside Triphosphate Pyrophosphohydrolase"/>
    <property type="match status" value="1"/>
</dbReference>
<dbReference type="EMBL" id="UINC01089399">
    <property type="protein sequence ID" value="SVC40461.1"/>
    <property type="molecule type" value="Genomic_DNA"/>
</dbReference>
<dbReference type="InterPro" id="IPR015797">
    <property type="entry name" value="NUDIX_hydrolase-like_dom_sf"/>
</dbReference>
<dbReference type="PROSITE" id="PS51462">
    <property type="entry name" value="NUDIX"/>
    <property type="match status" value="1"/>
</dbReference>
<accession>A0A382M002</accession>
<name>A0A382M002_9ZZZZ</name>